<dbReference type="Proteomes" id="UP000517547">
    <property type="component" value="Unassembled WGS sequence"/>
</dbReference>
<evidence type="ECO:0000313" key="3">
    <source>
        <dbReference type="Proteomes" id="UP000517547"/>
    </source>
</evidence>
<feature type="domain" description="Poly-beta-hydroxybutyrate polymerase N-terminal" evidence="1">
    <location>
        <begin position="62"/>
        <end position="149"/>
    </location>
</feature>
<evidence type="ECO:0000313" key="2">
    <source>
        <dbReference type="EMBL" id="NWC15288.1"/>
    </source>
</evidence>
<comment type="caution">
    <text evidence="2">The sequence shown here is derived from an EMBL/GenBank/DDBJ whole genome shotgun (WGS) entry which is preliminary data.</text>
</comment>
<protein>
    <recommendedName>
        <fullName evidence="1">Poly-beta-hydroxybutyrate polymerase N-terminal domain-containing protein</fullName>
    </recommendedName>
</protein>
<accession>A0A7Y7XZP8</accession>
<reference evidence="2 3" key="1">
    <citation type="submission" date="2020-04" db="EMBL/GenBank/DDBJ databases">
        <title>Molecular characterization of pseudomonads from Agaricus bisporus reveal novel blotch 2 pathogens in Western Europe.</title>
        <authorList>
            <person name="Taparia T."/>
            <person name="Krijger M."/>
            <person name="Haynes E."/>
            <person name="Elpinstone J.G."/>
            <person name="Noble R."/>
            <person name="Van Der Wolf J."/>
        </authorList>
    </citation>
    <scope>NUCLEOTIDE SEQUENCE [LARGE SCALE GENOMIC DNA]</scope>
    <source>
        <strain evidence="2 3">IPO3738</strain>
    </source>
</reference>
<sequence length="149" mass="16334">MRLLSTRRIKELRPRLPKGVAIRTFGAAGKKQRSGRSASAELTTQLASIGLGTSQIEPEKSDNRFNHPAWGGHPGYRRLSQAYLAWSRSVNGLADRLEIPDWRTREQLRLALDLWTSAAAPTNTLLGNPAALQKAFDSGGTSLLRGSKN</sequence>
<name>A0A7Y7XZP8_9PSED</name>
<dbReference type="AlphaFoldDB" id="A0A7Y7XZP8"/>
<organism evidence="2 3">
    <name type="scientific">Pseudomonas gingeri</name>
    <dbReference type="NCBI Taxonomy" id="117681"/>
    <lineage>
        <taxon>Bacteria</taxon>
        <taxon>Pseudomonadati</taxon>
        <taxon>Pseudomonadota</taxon>
        <taxon>Gammaproteobacteria</taxon>
        <taxon>Pseudomonadales</taxon>
        <taxon>Pseudomonadaceae</taxon>
        <taxon>Pseudomonas</taxon>
    </lineage>
</organism>
<dbReference type="GO" id="GO:0042619">
    <property type="term" value="P:poly-hydroxybutyrate biosynthetic process"/>
    <property type="evidence" value="ECO:0007669"/>
    <property type="project" value="InterPro"/>
</dbReference>
<dbReference type="InterPro" id="IPR010941">
    <property type="entry name" value="PhaC_N"/>
</dbReference>
<dbReference type="Pfam" id="PF07167">
    <property type="entry name" value="PhaC_N"/>
    <property type="match status" value="1"/>
</dbReference>
<dbReference type="RefSeq" id="WP_083875243.1">
    <property type="nucleotide sequence ID" value="NZ_JACAQE010000005.1"/>
</dbReference>
<gene>
    <name evidence="2" type="ORF">HX845_16605</name>
</gene>
<evidence type="ECO:0000259" key="1">
    <source>
        <dbReference type="Pfam" id="PF07167"/>
    </source>
</evidence>
<dbReference type="EMBL" id="JACAQE010000005">
    <property type="protein sequence ID" value="NWC15288.1"/>
    <property type="molecule type" value="Genomic_DNA"/>
</dbReference>
<proteinExistence type="predicted"/>